<evidence type="ECO:0000256" key="2">
    <source>
        <dbReference type="ARBA" id="ARBA00022723"/>
    </source>
</evidence>
<dbReference type="InterPro" id="IPR019775">
    <property type="entry name" value="WD40_repeat_CS"/>
</dbReference>
<proteinExistence type="predicted"/>
<keyword evidence="3" id="KW-0677">Repeat</keyword>
<evidence type="ECO:0000256" key="4">
    <source>
        <dbReference type="ARBA" id="ARBA00022771"/>
    </source>
</evidence>
<evidence type="ECO:0000313" key="8">
    <source>
        <dbReference type="EMBL" id="CAH2059699.1"/>
    </source>
</evidence>
<dbReference type="InterPro" id="IPR001680">
    <property type="entry name" value="WD40_rpt"/>
</dbReference>
<dbReference type="Gene3D" id="2.130.10.10">
    <property type="entry name" value="YVTN repeat-like/Quinoprotein amine dehydrogenase"/>
    <property type="match status" value="2"/>
</dbReference>
<feature type="domain" description="RING-type" evidence="7">
    <location>
        <begin position="128"/>
        <end position="165"/>
    </location>
</feature>
<dbReference type="EMBL" id="OU466860">
    <property type="protein sequence ID" value="CAH2059699.1"/>
    <property type="molecule type" value="Genomic_DNA"/>
</dbReference>
<evidence type="ECO:0000256" key="1">
    <source>
        <dbReference type="ARBA" id="ARBA00022574"/>
    </source>
</evidence>
<dbReference type="AlphaFoldDB" id="A0AAU9S7E8"/>
<dbReference type="InterPro" id="IPR042755">
    <property type="entry name" value="COP1"/>
</dbReference>
<keyword evidence="4" id="KW-0863">Zinc-finger</keyword>
<feature type="non-terminal residue" evidence="8">
    <location>
        <position position="860"/>
    </location>
</feature>
<evidence type="ECO:0000259" key="7">
    <source>
        <dbReference type="SMART" id="SM00184"/>
    </source>
</evidence>
<dbReference type="SMART" id="SM00184">
    <property type="entry name" value="RING"/>
    <property type="match status" value="1"/>
</dbReference>
<protein>
    <recommendedName>
        <fullName evidence="7">RING-type domain-containing protein</fullName>
    </recommendedName>
</protein>
<dbReference type="SMART" id="SM00320">
    <property type="entry name" value="WD40"/>
    <property type="match status" value="7"/>
</dbReference>
<dbReference type="Pfam" id="PF13923">
    <property type="entry name" value="zf-C3HC4_2"/>
    <property type="match status" value="1"/>
</dbReference>
<dbReference type="Gene3D" id="3.30.40.10">
    <property type="entry name" value="Zinc/RING finger domain, C3HC4 (zinc finger)"/>
    <property type="match status" value="1"/>
</dbReference>
<dbReference type="CDD" id="cd16504">
    <property type="entry name" value="RING-HC_COP1"/>
    <property type="match status" value="1"/>
</dbReference>
<name>A0AAU9S7E8_THLAR</name>
<dbReference type="GO" id="GO:0043161">
    <property type="term" value="P:proteasome-mediated ubiquitin-dependent protein catabolic process"/>
    <property type="evidence" value="ECO:0007669"/>
    <property type="project" value="TreeGrafter"/>
</dbReference>
<dbReference type="PANTHER" id="PTHR44080">
    <property type="entry name" value="E3 UBIQUITIN-PROTEIN LIGASE COP1"/>
    <property type="match status" value="1"/>
</dbReference>
<evidence type="ECO:0000256" key="5">
    <source>
        <dbReference type="ARBA" id="ARBA00022833"/>
    </source>
</evidence>
<evidence type="ECO:0000256" key="6">
    <source>
        <dbReference type="SAM" id="MobiDB-lite"/>
    </source>
</evidence>
<keyword evidence="5" id="KW-0862">Zinc</keyword>
<dbReference type="SUPFAM" id="SSF50978">
    <property type="entry name" value="WD40 repeat-like"/>
    <property type="match status" value="1"/>
</dbReference>
<dbReference type="PANTHER" id="PTHR44080:SF1">
    <property type="entry name" value="E3 UBIQUITIN-PROTEIN LIGASE COP1"/>
    <property type="match status" value="1"/>
</dbReference>
<dbReference type="InterPro" id="IPR015943">
    <property type="entry name" value="WD40/YVTN_repeat-like_dom_sf"/>
</dbReference>
<feature type="region of interest" description="Disordered" evidence="6">
    <location>
        <begin position="82"/>
        <end position="115"/>
    </location>
</feature>
<dbReference type="GO" id="GO:0008270">
    <property type="term" value="F:zinc ion binding"/>
    <property type="evidence" value="ECO:0007669"/>
    <property type="project" value="UniProtKB-KW"/>
</dbReference>
<dbReference type="Pfam" id="PF00400">
    <property type="entry name" value="WD40"/>
    <property type="match status" value="3"/>
</dbReference>
<dbReference type="GO" id="GO:0061630">
    <property type="term" value="F:ubiquitin protein ligase activity"/>
    <property type="evidence" value="ECO:0007669"/>
    <property type="project" value="InterPro"/>
</dbReference>
<dbReference type="InterPro" id="IPR013083">
    <property type="entry name" value="Znf_RING/FYVE/PHD"/>
</dbReference>
<dbReference type="InterPro" id="IPR001841">
    <property type="entry name" value="Znf_RING"/>
</dbReference>
<dbReference type="PROSITE" id="PS00518">
    <property type="entry name" value="ZF_RING_1"/>
    <property type="match status" value="1"/>
</dbReference>
<gene>
    <name evidence="8" type="ORF">TAV2_LOCUS12537</name>
</gene>
<dbReference type="InterPro" id="IPR036322">
    <property type="entry name" value="WD40_repeat_dom_sf"/>
</dbReference>
<organism evidence="8 9">
    <name type="scientific">Thlaspi arvense</name>
    <name type="common">Field penny-cress</name>
    <dbReference type="NCBI Taxonomy" id="13288"/>
    <lineage>
        <taxon>Eukaryota</taxon>
        <taxon>Viridiplantae</taxon>
        <taxon>Streptophyta</taxon>
        <taxon>Embryophyta</taxon>
        <taxon>Tracheophyta</taxon>
        <taxon>Spermatophyta</taxon>
        <taxon>Magnoliopsida</taxon>
        <taxon>eudicotyledons</taxon>
        <taxon>Gunneridae</taxon>
        <taxon>Pentapetalae</taxon>
        <taxon>rosids</taxon>
        <taxon>malvids</taxon>
        <taxon>Brassicales</taxon>
        <taxon>Brassicaceae</taxon>
        <taxon>Thlaspideae</taxon>
        <taxon>Thlaspi</taxon>
    </lineage>
</organism>
<evidence type="ECO:0000256" key="3">
    <source>
        <dbReference type="ARBA" id="ARBA00022737"/>
    </source>
</evidence>
<feature type="compositionally biased region" description="Low complexity" evidence="6">
    <location>
        <begin position="344"/>
        <end position="361"/>
    </location>
</feature>
<accession>A0AAU9S7E8</accession>
<dbReference type="PROSITE" id="PS00678">
    <property type="entry name" value="WD_REPEATS_1"/>
    <property type="match status" value="1"/>
</dbReference>
<keyword evidence="1" id="KW-0853">WD repeat</keyword>
<sequence length="860" mass="96816">TSATRAKQARRQTTCNFCILRKEPPWIPHTSSLTPPHLRHSHHSFSHSDFLKIFPHNYIILSKQKYLAIKEKTMEEISTDPLVPAVKPDPRTSALGDAPHRHENDDGGSGGDGGLEIGAPDLDKDLLCPICMQIIKDAFLTACGHSFCYMCIITHLRNKSDCPCCSQHLTNNQLYPNFLLDKLFNFSLGAARLSVSLKSTIEENFSSACVKNCIALGSVSGITTKGRFLTSLYLQFLLQGCDVSIKEVDNLLSLLAEKKRKMEQEEAERNMQILLDFLHCLRKQKVDELNEVQTDLQYIKEDINAVERHRIDLYRARDRYSVKLRMLGDDPSTRNAWPLEKNHSGFNSNSMSMRGGNSLGNFQNKKVEGKAQGSSHGLPKKDALSGSDSQSLNQSTVTMARKKRIHAQFSDLQECYLLKRRQLVEQPHINQETDKSVVRREGYSNGLADFQSVLTTFTRYSRLRVIAEIRHGDIFHSANIVSSIEFDRDDELFATAGVSRCIKVFDFSSVRSELLESIQNSESSLPELCSCETDLASQLLETLIVETKMLLNYRIVSFSILSINGLLELVEDGVHSFQVVNEPADIQCPIVEMSTRSKLSCLSWNKHEKNHIASSDYEGIVTVWDVTTRQSLMEYEEHEKRAWSVDFSRTEPSMLVSGSDDCKVKVWCTRQEASVLNIDMKANICCVKYNPGSSNYIATSKPIDLLQVGSADHHIHYYDLRNISQPLHVFSGHKKAVSYVKFLSNNELASASTDSTLRLWDVKDNLPVRTFRGHTNEKNFVGLTVNSEYLACGSETNEVYVYHKEITRPVTSHRFGSPDMDDAEEEAGSYFISAVCWKSDSPTMLTANSQGTIKVLVLAA</sequence>
<evidence type="ECO:0000313" key="9">
    <source>
        <dbReference type="Proteomes" id="UP000836841"/>
    </source>
</evidence>
<dbReference type="InterPro" id="IPR017907">
    <property type="entry name" value="Znf_RING_CS"/>
</dbReference>
<keyword evidence="9" id="KW-1185">Reference proteome</keyword>
<dbReference type="Proteomes" id="UP000836841">
    <property type="component" value="Chromosome 4"/>
</dbReference>
<feature type="region of interest" description="Disordered" evidence="6">
    <location>
        <begin position="331"/>
        <end position="393"/>
    </location>
</feature>
<keyword evidence="2" id="KW-0479">Metal-binding</keyword>
<dbReference type="SUPFAM" id="SSF57850">
    <property type="entry name" value="RING/U-box"/>
    <property type="match status" value="1"/>
</dbReference>
<reference evidence="8 9" key="1">
    <citation type="submission" date="2022-03" db="EMBL/GenBank/DDBJ databases">
        <authorList>
            <person name="Nunn A."/>
            <person name="Chopra R."/>
            <person name="Nunn A."/>
            <person name="Contreras Garrido A."/>
        </authorList>
    </citation>
    <scope>NUCLEOTIDE SEQUENCE [LARGE SCALE GENOMIC DNA]</scope>
</reference>